<feature type="compositionally biased region" description="Polar residues" evidence="1">
    <location>
        <begin position="150"/>
        <end position="159"/>
    </location>
</feature>
<sequence length="181" mass="19975">MSVQSQMPWETLRAETLRAVLKDLEVKQYFSKKDEMVQFLHSVERNGVESDVGRPERTRHREPGAQAGPSRSRLVRPGKLIAYVEIQKRVPRHHHVAPNAIQVSPTYRAGRISARKQSFEGVVLPPSPTRRKRAKSGQFLIGVIMPSISNAIAGPSSSSRSDEDVGESASARISGKGKGRA</sequence>
<name>A0A165B2T8_9APHY</name>
<gene>
    <name evidence="2" type="ORF">LAESUDRAFT_816681</name>
</gene>
<dbReference type="AlphaFoldDB" id="A0A165B2T8"/>
<keyword evidence="3" id="KW-1185">Reference proteome</keyword>
<dbReference type="OrthoDB" id="3892913at2759"/>
<dbReference type="Proteomes" id="UP000076871">
    <property type="component" value="Unassembled WGS sequence"/>
</dbReference>
<dbReference type="STRING" id="1314785.A0A165B2T8"/>
<evidence type="ECO:0000256" key="1">
    <source>
        <dbReference type="SAM" id="MobiDB-lite"/>
    </source>
</evidence>
<evidence type="ECO:0000313" key="3">
    <source>
        <dbReference type="Proteomes" id="UP000076871"/>
    </source>
</evidence>
<feature type="compositionally biased region" description="Basic and acidic residues" evidence="1">
    <location>
        <begin position="48"/>
        <end position="63"/>
    </location>
</feature>
<accession>A0A165B2T8</accession>
<dbReference type="RefSeq" id="XP_040757854.1">
    <property type="nucleotide sequence ID" value="XM_040914800.1"/>
</dbReference>
<dbReference type="GeneID" id="63831827"/>
<feature type="region of interest" description="Disordered" evidence="1">
    <location>
        <begin position="48"/>
        <end position="72"/>
    </location>
</feature>
<feature type="region of interest" description="Disordered" evidence="1">
    <location>
        <begin position="150"/>
        <end position="181"/>
    </location>
</feature>
<evidence type="ECO:0000313" key="2">
    <source>
        <dbReference type="EMBL" id="KZT00114.1"/>
    </source>
</evidence>
<dbReference type="EMBL" id="KV427696">
    <property type="protein sequence ID" value="KZT00114.1"/>
    <property type="molecule type" value="Genomic_DNA"/>
</dbReference>
<proteinExistence type="predicted"/>
<reference evidence="2 3" key="1">
    <citation type="journal article" date="2016" name="Mol. Biol. Evol.">
        <title>Comparative Genomics of Early-Diverging Mushroom-Forming Fungi Provides Insights into the Origins of Lignocellulose Decay Capabilities.</title>
        <authorList>
            <person name="Nagy L.G."/>
            <person name="Riley R."/>
            <person name="Tritt A."/>
            <person name="Adam C."/>
            <person name="Daum C."/>
            <person name="Floudas D."/>
            <person name="Sun H."/>
            <person name="Yadav J.S."/>
            <person name="Pangilinan J."/>
            <person name="Larsson K.H."/>
            <person name="Matsuura K."/>
            <person name="Barry K."/>
            <person name="Labutti K."/>
            <person name="Kuo R."/>
            <person name="Ohm R.A."/>
            <person name="Bhattacharya S.S."/>
            <person name="Shirouzu T."/>
            <person name="Yoshinaga Y."/>
            <person name="Martin F.M."/>
            <person name="Grigoriev I.V."/>
            <person name="Hibbett D.S."/>
        </authorList>
    </citation>
    <scope>NUCLEOTIDE SEQUENCE [LARGE SCALE GENOMIC DNA]</scope>
    <source>
        <strain evidence="2 3">93-53</strain>
    </source>
</reference>
<protein>
    <submittedName>
        <fullName evidence="2">Uncharacterized protein</fullName>
    </submittedName>
</protein>
<dbReference type="InParanoid" id="A0A165B2T8"/>
<organism evidence="2 3">
    <name type="scientific">Laetiporus sulphureus 93-53</name>
    <dbReference type="NCBI Taxonomy" id="1314785"/>
    <lineage>
        <taxon>Eukaryota</taxon>
        <taxon>Fungi</taxon>
        <taxon>Dikarya</taxon>
        <taxon>Basidiomycota</taxon>
        <taxon>Agaricomycotina</taxon>
        <taxon>Agaricomycetes</taxon>
        <taxon>Polyporales</taxon>
        <taxon>Laetiporus</taxon>
    </lineage>
</organism>